<dbReference type="InterPro" id="IPR014284">
    <property type="entry name" value="RNA_pol_sigma-70_dom"/>
</dbReference>
<keyword evidence="7" id="KW-1185">Reference proteome</keyword>
<keyword evidence="1" id="KW-0805">Transcription regulation</keyword>
<evidence type="ECO:0000256" key="4">
    <source>
        <dbReference type="ARBA" id="ARBA00023163"/>
    </source>
</evidence>
<keyword evidence="3" id="KW-0238">DNA-binding</keyword>
<sequence>MDELALVQSARQGDLDAFNRLVLSYQDMAFNLAIRMLNDPYLAEDVTQTAFLSAYRSLNTFRGGSFRAWVMRMVTNACYDELRR</sequence>
<keyword evidence="4" id="KW-0804">Transcription</keyword>
<dbReference type="NCBIfam" id="TIGR02937">
    <property type="entry name" value="sigma70-ECF"/>
    <property type="match status" value="1"/>
</dbReference>
<dbReference type="GO" id="GO:0000428">
    <property type="term" value="C:DNA-directed RNA polymerase complex"/>
    <property type="evidence" value="ECO:0007669"/>
    <property type="project" value="UniProtKB-KW"/>
</dbReference>
<protein>
    <submittedName>
        <fullName evidence="6">DNA-directed RNA polymerase specialized sigma subunit, sigma24 homolog</fullName>
    </submittedName>
</protein>
<dbReference type="GO" id="GO:0003677">
    <property type="term" value="F:DNA binding"/>
    <property type="evidence" value="ECO:0007669"/>
    <property type="project" value="UniProtKB-KW"/>
</dbReference>
<dbReference type="Gene3D" id="1.10.1740.10">
    <property type="match status" value="1"/>
</dbReference>
<dbReference type="GO" id="GO:0006352">
    <property type="term" value="P:DNA-templated transcription initiation"/>
    <property type="evidence" value="ECO:0007669"/>
    <property type="project" value="InterPro"/>
</dbReference>
<evidence type="ECO:0000256" key="2">
    <source>
        <dbReference type="ARBA" id="ARBA00023082"/>
    </source>
</evidence>
<dbReference type="EMBL" id="DF967966">
    <property type="protein sequence ID" value="GAP08554.1"/>
    <property type="molecule type" value="Genomic_DNA"/>
</dbReference>
<evidence type="ECO:0000256" key="3">
    <source>
        <dbReference type="ARBA" id="ARBA00023125"/>
    </source>
</evidence>
<accession>A0A7U9PX98</accession>
<evidence type="ECO:0000313" key="6">
    <source>
        <dbReference type="EMBL" id="GAP08554.1"/>
    </source>
</evidence>
<feature type="domain" description="RNA polymerase sigma-70 region 2" evidence="5">
    <location>
        <begin position="21"/>
        <end position="84"/>
    </location>
</feature>
<proteinExistence type="predicted"/>
<evidence type="ECO:0000256" key="1">
    <source>
        <dbReference type="ARBA" id="ARBA00023015"/>
    </source>
</evidence>
<organism evidence="6 7">
    <name type="scientific">Anaerolinea thermolimosa</name>
    <dbReference type="NCBI Taxonomy" id="229919"/>
    <lineage>
        <taxon>Bacteria</taxon>
        <taxon>Bacillati</taxon>
        <taxon>Chloroflexota</taxon>
        <taxon>Anaerolineae</taxon>
        <taxon>Anaerolineales</taxon>
        <taxon>Anaerolineaceae</taxon>
        <taxon>Anaerolinea</taxon>
    </lineage>
</organism>
<name>A0A7U9PX98_9CHLR</name>
<dbReference type="InterPro" id="IPR013325">
    <property type="entry name" value="RNA_pol_sigma_r2"/>
</dbReference>
<dbReference type="Proteomes" id="UP000253922">
    <property type="component" value="Unassembled WGS sequence"/>
</dbReference>
<keyword evidence="2" id="KW-0731">Sigma factor</keyword>
<gene>
    <name evidence="6" type="ORF">ATHL_03459</name>
</gene>
<reference evidence="7" key="1">
    <citation type="submission" date="2015-07" db="EMBL/GenBank/DDBJ databases">
        <title>Draft Genome Sequences of Anaerolinea thermolimosa IMO-1, Bellilinea caldifistulae GOMI-1, Leptolinea tardivitalis YMTK-2, Levilinea saccharolytica KIBI-1,Longilinea arvoryzae KOME-1, Previously Described as Members of the Anaerolineaceae (Chloroflexi).</title>
        <authorList>
            <person name="Sekiguchi Y."/>
            <person name="Ohashi A."/>
            <person name="Matsuura N."/>
            <person name="Tourlousse M.D."/>
        </authorList>
    </citation>
    <scope>NUCLEOTIDE SEQUENCE [LARGE SCALE GENOMIC DNA]</scope>
    <source>
        <strain evidence="7">IMO-1</strain>
    </source>
</reference>
<dbReference type="InterPro" id="IPR039425">
    <property type="entry name" value="RNA_pol_sigma-70-like"/>
</dbReference>
<dbReference type="SUPFAM" id="SSF88946">
    <property type="entry name" value="Sigma2 domain of RNA polymerase sigma factors"/>
    <property type="match status" value="1"/>
</dbReference>
<dbReference type="Pfam" id="PF04542">
    <property type="entry name" value="Sigma70_r2"/>
    <property type="match status" value="1"/>
</dbReference>
<dbReference type="PANTHER" id="PTHR43133:SF8">
    <property type="entry name" value="RNA POLYMERASE SIGMA FACTOR HI_1459-RELATED"/>
    <property type="match status" value="1"/>
</dbReference>
<evidence type="ECO:0000313" key="7">
    <source>
        <dbReference type="Proteomes" id="UP000253922"/>
    </source>
</evidence>
<evidence type="ECO:0000259" key="5">
    <source>
        <dbReference type="Pfam" id="PF04542"/>
    </source>
</evidence>
<dbReference type="GO" id="GO:0016987">
    <property type="term" value="F:sigma factor activity"/>
    <property type="evidence" value="ECO:0007669"/>
    <property type="project" value="UniProtKB-KW"/>
</dbReference>
<dbReference type="AlphaFoldDB" id="A0A7U9PX98"/>
<dbReference type="InterPro" id="IPR007627">
    <property type="entry name" value="RNA_pol_sigma70_r2"/>
</dbReference>
<keyword evidence="6" id="KW-0240">DNA-directed RNA polymerase</keyword>
<dbReference type="PANTHER" id="PTHR43133">
    <property type="entry name" value="RNA POLYMERASE ECF-TYPE SIGMA FACTO"/>
    <property type="match status" value="1"/>
</dbReference>